<dbReference type="Proteomes" id="UP000799750">
    <property type="component" value="Unassembled WGS sequence"/>
</dbReference>
<evidence type="ECO:0008006" key="3">
    <source>
        <dbReference type="Google" id="ProtNLM"/>
    </source>
</evidence>
<dbReference type="OrthoDB" id="3792203at2759"/>
<proteinExistence type="predicted"/>
<reference evidence="1" key="1">
    <citation type="journal article" date="2020" name="Stud. Mycol.">
        <title>101 Dothideomycetes genomes: a test case for predicting lifestyles and emergence of pathogens.</title>
        <authorList>
            <person name="Haridas S."/>
            <person name="Albert R."/>
            <person name="Binder M."/>
            <person name="Bloem J."/>
            <person name="Labutti K."/>
            <person name="Salamov A."/>
            <person name="Andreopoulos B."/>
            <person name="Baker S."/>
            <person name="Barry K."/>
            <person name="Bills G."/>
            <person name="Bluhm B."/>
            <person name="Cannon C."/>
            <person name="Castanera R."/>
            <person name="Culley D."/>
            <person name="Daum C."/>
            <person name="Ezra D."/>
            <person name="Gonzalez J."/>
            <person name="Henrissat B."/>
            <person name="Kuo A."/>
            <person name="Liang C."/>
            <person name="Lipzen A."/>
            <person name="Lutzoni F."/>
            <person name="Magnuson J."/>
            <person name="Mondo S."/>
            <person name="Nolan M."/>
            <person name="Ohm R."/>
            <person name="Pangilinan J."/>
            <person name="Park H.-J."/>
            <person name="Ramirez L."/>
            <person name="Alfaro M."/>
            <person name="Sun H."/>
            <person name="Tritt A."/>
            <person name="Yoshinaga Y."/>
            <person name="Zwiers L.-H."/>
            <person name="Turgeon B."/>
            <person name="Goodwin S."/>
            <person name="Spatafora J."/>
            <person name="Crous P."/>
            <person name="Grigoriev I."/>
        </authorList>
    </citation>
    <scope>NUCLEOTIDE SEQUENCE</scope>
    <source>
        <strain evidence="1">CBS 269.34</strain>
    </source>
</reference>
<gene>
    <name evidence="1" type="ORF">BU16DRAFT_536806</name>
</gene>
<dbReference type="AlphaFoldDB" id="A0A6A6R2V3"/>
<dbReference type="EMBL" id="MU004185">
    <property type="protein sequence ID" value="KAF2498816.1"/>
    <property type="molecule type" value="Genomic_DNA"/>
</dbReference>
<keyword evidence="2" id="KW-1185">Reference proteome</keyword>
<evidence type="ECO:0000313" key="2">
    <source>
        <dbReference type="Proteomes" id="UP000799750"/>
    </source>
</evidence>
<sequence length="491" mass="56338">MSLAAMPDDILIELLSYFEDDLAALHALTRLFHRLSRLTPAWIFRRVKISSPEAMDLLERSFKENPDFFNHPRTCTVVFAEAGADMANCMPTNLSRFSKLHTFNMYRRSKVAPPLLQPPPTDLPKAKNSSGLTKWLEVDFVNEILLSNIRVVNLGVSEEPSMGSTFTASQILRLLPHKPLQSLRVASMKAFNFLSFPTQTKASNIEHLELSWCQCRSGVFYVPVSLQPVLETTPSLKYLKCTIPDTPSITNSWERTRMGHPFGAQWIRDQLLPVQNTLEGLELTADWQEWVGRTESFDLSSFSHLRKVKLPSICFFALGRPQEDRKISFHFDTSLFSHHLPRTIYPYDSSFRRHHIPAAWCSRPLPPSPSTLLPRPESSDWLLSITTAKSVHLHSLRRVCFRELSQPVDVEPRVFSDRPIVQWKAPTLIAEAFEAVEVELEAWVRDVDDRVSEMEQALIEEYGMLDDDLDFELKHHLMDRVASVQRMIDLI</sequence>
<evidence type="ECO:0000313" key="1">
    <source>
        <dbReference type="EMBL" id="KAF2498816.1"/>
    </source>
</evidence>
<name>A0A6A6R2V3_9PEZI</name>
<accession>A0A6A6R2V3</accession>
<protein>
    <recommendedName>
        <fullName evidence="3">F-box domain-containing protein</fullName>
    </recommendedName>
</protein>
<organism evidence="1 2">
    <name type="scientific">Lophium mytilinum</name>
    <dbReference type="NCBI Taxonomy" id="390894"/>
    <lineage>
        <taxon>Eukaryota</taxon>
        <taxon>Fungi</taxon>
        <taxon>Dikarya</taxon>
        <taxon>Ascomycota</taxon>
        <taxon>Pezizomycotina</taxon>
        <taxon>Dothideomycetes</taxon>
        <taxon>Pleosporomycetidae</taxon>
        <taxon>Mytilinidiales</taxon>
        <taxon>Mytilinidiaceae</taxon>
        <taxon>Lophium</taxon>
    </lineage>
</organism>